<evidence type="ECO:0000313" key="3">
    <source>
        <dbReference type="Proteomes" id="UP001211907"/>
    </source>
</evidence>
<feature type="region of interest" description="Disordered" evidence="1">
    <location>
        <begin position="1"/>
        <end position="127"/>
    </location>
</feature>
<organism evidence="2 3">
    <name type="scientific">Physocladia obscura</name>
    <dbReference type="NCBI Taxonomy" id="109957"/>
    <lineage>
        <taxon>Eukaryota</taxon>
        <taxon>Fungi</taxon>
        <taxon>Fungi incertae sedis</taxon>
        <taxon>Chytridiomycota</taxon>
        <taxon>Chytridiomycota incertae sedis</taxon>
        <taxon>Chytridiomycetes</taxon>
        <taxon>Chytridiales</taxon>
        <taxon>Chytriomycetaceae</taxon>
        <taxon>Physocladia</taxon>
    </lineage>
</organism>
<dbReference type="AlphaFoldDB" id="A0AAD5SNV8"/>
<evidence type="ECO:0000256" key="1">
    <source>
        <dbReference type="SAM" id="MobiDB-lite"/>
    </source>
</evidence>
<gene>
    <name evidence="2" type="ORF">HK100_007804</name>
</gene>
<name>A0AAD5SNV8_9FUNG</name>
<accession>A0AAD5SNV8</accession>
<comment type="caution">
    <text evidence="2">The sequence shown here is derived from an EMBL/GenBank/DDBJ whole genome shotgun (WGS) entry which is preliminary data.</text>
</comment>
<sequence length="127" mass="12707">MGNDASKQKGGHTLGGSSSSSSGGGENKSASTTANTNHAHASAASSAGGVGAKLATPSSRKPVPATSDHDREQRLAAVEARIGAQEKRGVQKGGGKLAAKLQDSNRSARNDPVVVGGSDDVVDMWKN</sequence>
<dbReference type="Proteomes" id="UP001211907">
    <property type="component" value="Unassembled WGS sequence"/>
</dbReference>
<protein>
    <submittedName>
        <fullName evidence="2">Uncharacterized protein</fullName>
    </submittedName>
</protein>
<dbReference type="EMBL" id="JADGJH010003701">
    <property type="protein sequence ID" value="KAJ3089306.1"/>
    <property type="molecule type" value="Genomic_DNA"/>
</dbReference>
<feature type="compositionally biased region" description="Low complexity" evidence="1">
    <location>
        <begin position="29"/>
        <end position="47"/>
    </location>
</feature>
<evidence type="ECO:0000313" key="2">
    <source>
        <dbReference type="EMBL" id="KAJ3089306.1"/>
    </source>
</evidence>
<reference evidence="2" key="1">
    <citation type="submission" date="2020-05" db="EMBL/GenBank/DDBJ databases">
        <title>Phylogenomic resolution of chytrid fungi.</title>
        <authorList>
            <person name="Stajich J.E."/>
            <person name="Amses K."/>
            <person name="Simmons R."/>
            <person name="Seto K."/>
            <person name="Myers J."/>
            <person name="Bonds A."/>
            <person name="Quandt C.A."/>
            <person name="Barry K."/>
            <person name="Liu P."/>
            <person name="Grigoriev I."/>
            <person name="Longcore J.E."/>
            <person name="James T.Y."/>
        </authorList>
    </citation>
    <scope>NUCLEOTIDE SEQUENCE</scope>
    <source>
        <strain evidence="2">JEL0513</strain>
    </source>
</reference>
<keyword evidence="3" id="KW-1185">Reference proteome</keyword>
<proteinExistence type="predicted"/>